<feature type="region of interest" description="Disordered" evidence="1">
    <location>
        <begin position="415"/>
        <end position="450"/>
    </location>
</feature>
<evidence type="ECO:0000256" key="1">
    <source>
        <dbReference type="SAM" id="MobiDB-lite"/>
    </source>
</evidence>
<accession>A0A8J5XXL7</accession>
<keyword evidence="2" id="KW-0472">Membrane</keyword>
<organism evidence="3 4">
    <name type="scientific">Diacronema lutheri</name>
    <name type="common">Unicellular marine alga</name>
    <name type="synonym">Monochrysis lutheri</name>
    <dbReference type="NCBI Taxonomy" id="2081491"/>
    <lineage>
        <taxon>Eukaryota</taxon>
        <taxon>Haptista</taxon>
        <taxon>Haptophyta</taxon>
        <taxon>Pavlovophyceae</taxon>
        <taxon>Pavlovales</taxon>
        <taxon>Pavlovaceae</taxon>
        <taxon>Diacronema</taxon>
    </lineage>
</organism>
<evidence type="ECO:0000256" key="2">
    <source>
        <dbReference type="SAM" id="Phobius"/>
    </source>
</evidence>
<feature type="transmembrane region" description="Helical" evidence="2">
    <location>
        <begin position="288"/>
        <end position="312"/>
    </location>
</feature>
<reference evidence="3" key="1">
    <citation type="submission" date="2021-05" db="EMBL/GenBank/DDBJ databases">
        <title>The genome of the haptophyte Pavlova lutheri (Diacronema luteri, Pavlovales) - a model for lipid biosynthesis in eukaryotic algae.</title>
        <authorList>
            <person name="Hulatt C.J."/>
            <person name="Posewitz M.C."/>
        </authorList>
    </citation>
    <scope>NUCLEOTIDE SEQUENCE</scope>
    <source>
        <strain evidence="3">NIVA-4/92</strain>
    </source>
</reference>
<feature type="transmembrane region" description="Helical" evidence="2">
    <location>
        <begin position="89"/>
        <end position="110"/>
    </location>
</feature>
<dbReference type="Pfam" id="PF14023">
    <property type="entry name" value="Bestrophin-like"/>
    <property type="match status" value="1"/>
</dbReference>
<gene>
    <name evidence="3" type="ORF">KFE25_008838</name>
</gene>
<protein>
    <submittedName>
        <fullName evidence="3">Uncharacterized protein</fullName>
    </submittedName>
</protein>
<proteinExistence type="predicted"/>
<comment type="caution">
    <text evidence="3">The sequence shown here is derived from an EMBL/GenBank/DDBJ whole genome shotgun (WGS) entry which is preliminary data.</text>
</comment>
<evidence type="ECO:0000313" key="4">
    <source>
        <dbReference type="Proteomes" id="UP000751190"/>
    </source>
</evidence>
<dbReference type="EMBL" id="JAGTXO010000001">
    <property type="protein sequence ID" value="KAG8470417.1"/>
    <property type="molecule type" value="Genomic_DNA"/>
</dbReference>
<keyword evidence="4" id="KW-1185">Reference proteome</keyword>
<sequence length="470" mass="51309">MAPRARAAVALAISTPPSAADRPREPEPYSYYVSDATDQSASTRISLKRLGDLQRLDANGDGVVSVSEAEVALFGEVTPLDEIIRRRTYLIVALVPLVAVAAFQALPEIVDSLSITVIKRITPQSRELSRTLITSVLLPTNSLLFGTLVSTTISRQWERQRRLREELNTELQMLEDLTHSLRVLLQPTPSKMLGALSEVRGYLISLLCECSWRCTDDDRRTLGEDQRNHAWRLHEIIFASVNRQMIERSSMVEPLLINTASATDNLITSLNVVRSRRRSSREGEFPPIHWALLTALGSSVLGAFLVECAGALDESFSEALKVRVAFAFMCAFFVALTALMADLGEAFIGEYRVDVVISNPVRVLKASLKEAAALRRAEMAQKSAPQKPSPLHFEPRKKRIYERLRDACATLWRTAAPPTPTRVTDAPKAGAPAVPAARKPAAALPAGSAPAVDVVGAHTAAKGTTSASSR</sequence>
<dbReference type="OrthoDB" id="434276at2759"/>
<feature type="transmembrane region" description="Helical" evidence="2">
    <location>
        <begin position="324"/>
        <end position="343"/>
    </location>
</feature>
<dbReference type="AlphaFoldDB" id="A0A8J5XXL7"/>
<keyword evidence="2" id="KW-0812">Transmembrane</keyword>
<name>A0A8J5XXL7_DIALT</name>
<keyword evidence="2" id="KW-1133">Transmembrane helix</keyword>
<dbReference type="InterPro" id="IPR025333">
    <property type="entry name" value="DUF4239"/>
</dbReference>
<evidence type="ECO:0000313" key="3">
    <source>
        <dbReference type="EMBL" id="KAG8470417.1"/>
    </source>
</evidence>
<dbReference type="Proteomes" id="UP000751190">
    <property type="component" value="Unassembled WGS sequence"/>
</dbReference>